<accession>K9ZQ96</accession>
<geneLocation type="plasmid" evidence="2 3">
    <name>pANACY.04</name>
</geneLocation>
<feature type="region of interest" description="Disordered" evidence="1">
    <location>
        <begin position="1"/>
        <end position="20"/>
    </location>
</feature>
<keyword evidence="2" id="KW-0614">Plasmid</keyword>
<reference evidence="3" key="1">
    <citation type="journal article" date="2013" name="Proc. Natl. Acad. Sci. U.S.A.">
        <title>Improving the coverage of the cyanobacterial phylum using diversity-driven genome sequencing.</title>
        <authorList>
            <person name="Shih P.M."/>
            <person name="Wu D."/>
            <person name="Latifi A."/>
            <person name="Axen S.D."/>
            <person name="Fewer D.P."/>
            <person name="Talla E."/>
            <person name="Calteau A."/>
            <person name="Cai F."/>
            <person name="Tandeau de Marsac N."/>
            <person name="Rippka R."/>
            <person name="Herdman M."/>
            <person name="Sivonen K."/>
            <person name="Coursin T."/>
            <person name="Laurent T."/>
            <person name="Goodwin L."/>
            <person name="Nolan M."/>
            <person name="Davenport K.W."/>
            <person name="Han C.S."/>
            <person name="Rubin E.M."/>
            <person name="Eisen J.A."/>
            <person name="Woyke T."/>
            <person name="Gugger M."/>
            <person name="Kerfeld C.A."/>
        </authorList>
    </citation>
    <scope>NUCLEOTIDE SEQUENCE [LARGE SCALE GENOMIC DNA]</scope>
    <source>
        <plasmid evidence="3">pANACY.04</plasmid>
    </source>
</reference>
<dbReference type="Proteomes" id="UP000010474">
    <property type="component" value="Plasmid pANACY.04"/>
</dbReference>
<protein>
    <submittedName>
        <fullName evidence="2">Uncharacterized protein</fullName>
    </submittedName>
</protein>
<dbReference type="AlphaFoldDB" id="K9ZQ96"/>
<gene>
    <name evidence="2" type="ordered locus">Anacy_6127</name>
</gene>
<name>K9ZQ96_ANACC</name>
<evidence type="ECO:0000313" key="3">
    <source>
        <dbReference type="Proteomes" id="UP000010474"/>
    </source>
</evidence>
<sequence>MTQSIPFSVGDTALTQSESSTNGVIQHKRLMELIEAEDAANGEVGCGRGERFSVDLNTSGINISDGNFRTLLREHLGHLLMERDFDSITTQVSRFIESNLVQANVQHQQHLPVGREQVVEDISNEELRGFFQAELGEFCNDVILEQIIQFTHDCVYKAVLQPRHTWPKPLWVLTTGEKIYIAQASDLDDAITKVKAQYPQETRTLAVLTVGGVLGPEPMICLERVN</sequence>
<dbReference type="OrthoDB" id="513468at2"/>
<dbReference type="KEGG" id="acy:Anacy_6127"/>
<keyword evidence="3" id="KW-1185">Reference proteome</keyword>
<proteinExistence type="predicted"/>
<dbReference type="RefSeq" id="WP_015217859.1">
    <property type="nucleotide sequence ID" value="NC_019774.1"/>
</dbReference>
<organism evidence="2 3">
    <name type="scientific">Anabaena cylindrica (strain ATCC 27899 / PCC 7122)</name>
    <dbReference type="NCBI Taxonomy" id="272123"/>
    <lineage>
        <taxon>Bacteria</taxon>
        <taxon>Bacillati</taxon>
        <taxon>Cyanobacteriota</taxon>
        <taxon>Cyanophyceae</taxon>
        <taxon>Nostocales</taxon>
        <taxon>Nostocaceae</taxon>
        <taxon>Anabaena</taxon>
    </lineage>
</organism>
<evidence type="ECO:0000256" key="1">
    <source>
        <dbReference type="SAM" id="MobiDB-lite"/>
    </source>
</evidence>
<dbReference type="PATRIC" id="fig|272123.3.peg.6660"/>
<dbReference type="EMBL" id="CP003663">
    <property type="protein sequence ID" value="AFZ61398.1"/>
    <property type="molecule type" value="Genomic_DNA"/>
</dbReference>
<evidence type="ECO:0000313" key="2">
    <source>
        <dbReference type="EMBL" id="AFZ61398.1"/>
    </source>
</evidence>
<dbReference type="HOGENOM" id="CLU_1222691_0_0_3"/>